<proteinExistence type="predicted"/>
<gene>
    <name evidence="1" type="ORF">J421_3804</name>
</gene>
<name>W0RKQ9_9BACT</name>
<dbReference type="InParanoid" id="W0RKQ9"/>
<dbReference type="KEGG" id="gba:J421_3804"/>
<evidence type="ECO:0000313" key="2">
    <source>
        <dbReference type="Proteomes" id="UP000019151"/>
    </source>
</evidence>
<organism evidence="1 2">
    <name type="scientific">Gemmatirosa kalamazoonensis</name>
    <dbReference type="NCBI Taxonomy" id="861299"/>
    <lineage>
        <taxon>Bacteria</taxon>
        <taxon>Pseudomonadati</taxon>
        <taxon>Gemmatimonadota</taxon>
        <taxon>Gemmatimonadia</taxon>
        <taxon>Gemmatimonadales</taxon>
        <taxon>Gemmatimonadaceae</taxon>
        <taxon>Gemmatirosa</taxon>
    </lineage>
</organism>
<sequence>METWSDSASTESGAGRRSAGDRLHAALDAVLQALGTPAAPLDILRRVVVRYGALAHEQAVQLEDMLAALTRGVRGVLASHPTTAEAELLAFVQWWAVHGYHRAD</sequence>
<reference evidence="1 2" key="1">
    <citation type="journal article" date="2014" name="Genome Announc.">
        <title>Genome Sequence and Methylome of Soil Bacterium Gemmatirosa kalamazoonensis KBS708T, a Member of the Rarely Cultivated Gemmatimonadetes Phylum.</title>
        <authorList>
            <person name="Debruyn J.M."/>
            <person name="Radosevich M."/>
            <person name="Wommack K.E."/>
            <person name="Polson S.W."/>
            <person name="Hauser L.J."/>
            <person name="Fawaz M.N."/>
            <person name="Korlach J."/>
            <person name="Tsai Y.C."/>
        </authorList>
    </citation>
    <scope>NUCLEOTIDE SEQUENCE [LARGE SCALE GENOMIC DNA]</scope>
    <source>
        <strain evidence="1 2">KBS708</strain>
    </source>
</reference>
<dbReference type="HOGENOM" id="CLU_2246094_0_0_0"/>
<protein>
    <submittedName>
        <fullName evidence="1">Uncharacterized protein</fullName>
    </submittedName>
</protein>
<accession>W0RKQ9</accession>
<keyword evidence="2" id="KW-1185">Reference proteome</keyword>
<dbReference type="EMBL" id="CP007128">
    <property type="protein sequence ID" value="AHG91341.1"/>
    <property type="molecule type" value="Genomic_DNA"/>
</dbReference>
<evidence type="ECO:0000313" key="1">
    <source>
        <dbReference type="EMBL" id="AHG91341.1"/>
    </source>
</evidence>
<dbReference type="RefSeq" id="WP_025412792.1">
    <property type="nucleotide sequence ID" value="NZ_CP007128.1"/>
</dbReference>
<dbReference type="AlphaFoldDB" id="W0RKQ9"/>
<dbReference type="Proteomes" id="UP000019151">
    <property type="component" value="Chromosome"/>
</dbReference>